<sequence length="310" mass="35020">MEVIAGREEWLFLKEGTNRSLSYLTGTEPVSPGTAHVWNRAISFRQRLFLDCIHLICPEKLAVFSRFADHVVLDPGRLACKLAHRPGVIYPVGEMATPSAEGLFSYSRTDTHFNDLGAWRAATMVLEQWGISPDFVPVWGHKEIIGDLGMKFTPVRKSYNTVMTNSHFVRVTDNKLRNRGRISRYVKPSGGRSGNSARLRLLIFGDSFSGINLARMFANFVDEVLFVHSLSADFRIVKKFAPDVILFEMAERFLRETPEDGVGIEKVLAEKVVLGEVDNVAKWRMRHGDFTADFVDWPLLDFIAPQICQG</sequence>
<dbReference type="EMBL" id="JAGJCF010000021">
    <property type="protein sequence ID" value="MBP0617833.1"/>
    <property type="molecule type" value="Genomic_DNA"/>
</dbReference>
<proteinExistence type="predicted"/>
<organism evidence="1 2">
    <name type="scientific">Jiella mangrovi</name>
    <dbReference type="NCBI Taxonomy" id="2821407"/>
    <lineage>
        <taxon>Bacteria</taxon>
        <taxon>Pseudomonadati</taxon>
        <taxon>Pseudomonadota</taxon>
        <taxon>Alphaproteobacteria</taxon>
        <taxon>Hyphomicrobiales</taxon>
        <taxon>Aurantimonadaceae</taxon>
        <taxon>Jiella</taxon>
    </lineage>
</organism>
<protein>
    <recommendedName>
        <fullName evidence="3">AlgX/AlgJ SGNH hydrolase-like domain-containing protein</fullName>
    </recommendedName>
</protein>
<keyword evidence="2" id="KW-1185">Reference proteome</keyword>
<name>A0ABS4BM81_9HYPH</name>
<accession>A0ABS4BM81</accession>
<comment type="caution">
    <text evidence="1">The sequence shown here is derived from an EMBL/GenBank/DDBJ whole genome shotgun (WGS) entry which is preliminary data.</text>
</comment>
<evidence type="ECO:0000313" key="1">
    <source>
        <dbReference type="EMBL" id="MBP0617833.1"/>
    </source>
</evidence>
<dbReference type="Proteomes" id="UP000678276">
    <property type="component" value="Unassembled WGS sequence"/>
</dbReference>
<evidence type="ECO:0008006" key="3">
    <source>
        <dbReference type="Google" id="ProtNLM"/>
    </source>
</evidence>
<evidence type="ECO:0000313" key="2">
    <source>
        <dbReference type="Proteomes" id="UP000678276"/>
    </source>
</evidence>
<reference evidence="1 2" key="1">
    <citation type="submission" date="2021-04" db="EMBL/GenBank/DDBJ databases">
        <title>Whole genome sequence of Jiella sp. KSK16Y-1.</title>
        <authorList>
            <person name="Tuo L."/>
        </authorList>
    </citation>
    <scope>NUCLEOTIDE SEQUENCE [LARGE SCALE GENOMIC DNA]</scope>
    <source>
        <strain evidence="1 2">KSK16Y-1</strain>
    </source>
</reference>
<gene>
    <name evidence="1" type="ORF">J6595_19825</name>
</gene>
<dbReference type="RefSeq" id="WP_209596998.1">
    <property type="nucleotide sequence ID" value="NZ_JAGJCF010000021.1"/>
</dbReference>